<evidence type="ECO:0000313" key="2">
    <source>
        <dbReference type="Proteomes" id="UP000294134"/>
    </source>
</evidence>
<evidence type="ECO:0000313" key="1">
    <source>
        <dbReference type="EMBL" id="QBJ02555.1"/>
    </source>
</evidence>
<dbReference type="Proteomes" id="UP000294134">
    <property type="component" value="Segment"/>
</dbReference>
<name>A0A481W509_9CAUD</name>
<reference evidence="1 2" key="1">
    <citation type="submission" date="2019-02" db="EMBL/GenBank/DDBJ databases">
        <authorList>
            <person name="Frampton R.A."/>
            <person name="Wojtus J.K."/>
            <person name="Fineran P.C."/>
            <person name="Hendrickson H.L."/>
        </authorList>
    </citation>
    <scope>NUCLEOTIDE SEQUENCE [LARGE SCALE GENOMIC DNA]</scope>
</reference>
<sequence length="49" mass="5567">MSQKCGYSNDQMQYAIDNKEQLILFVTHSADRQAFLILPPKQEPIDAAV</sequence>
<gene>
    <name evidence="1" type="ORF">PSA21_25</name>
</gene>
<organism evidence="1 2">
    <name type="scientific">Pseudomonas phage Psa21</name>
    <dbReference type="NCBI Taxonomy" id="2530023"/>
    <lineage>
        <taxon>Viruses</taxon>
        <taxon>Duplodnaviria</taxon>
        <taxon>Heunggongvirae</taxon>
        <taxon>Uroviricota</taxon>
        <taxon>Caudoviricetes</taxon>
        <taxon>Chimalliviridae</taxon>
        <taxon>Tepukevirus</taxon>
        <taxon>Tepukevirus Psa21</taxon>
    </lineage>
</organism>
<dbReference type="EMBL" id="MK552327">
    <property type="protein sequence ID" value="QBJ02555.1"/>
    <property type="molecule type" value="Genomic_DNA"/>
</dbReference>
<keyword evidence="2" id="KW-1185">Reference proteome</keyword>
<accession>A0A481W509</accession>
<protein>
    <submittedName>
        <fullName evidence="1">Uncharacterized protein</fullName>
    </submittedName>
</protein>
<proteinExistence type="predicted"/>